<gene>
    <name evidence="2" type="ORF">BZ3500_MVSOF-1268-A1-R1_CHR1-1G00826</name>
</gene>
<feature type="signal peptide" evidence="1">
    <location>
        <begin position="1"/>
        <end position="25"/>
    </location>
</feature>
<dbReference type="AlphaFoldDB" id="A0A2X0KLR0"/>
<dbReference type="STRING" id="289078.A0A2X0KLR0"/>
<proteinExistence type="predicted"/>
<accession>A0A2X0KLR0</accession>
<evidence type="ECO:0000313" key="2">
    <source>
        <dbReference type="EMBL" id="SCZ88918.1"/>
    </source>
</evidence>
<dbReference type="OrthoDB" id="10352425at2759"/>
<keyword evidence="3" id="KW-1185">Reference proteome</keyword>
<evidence type="ECO:0000313" key="3">
    <source>
        <dbReference type="Proteomes" id="UP000249723"/>
    </source>
</evidence>
<dbReference type="EMBL" id="FMWP01000013">
    <property type="protein sequence ID" value="SCZ88918.1"/>
    <property type="molecule type" value="Genomic_DNA"/>
</dbReference>
<name>A0A2X0KLR0_9BASI</name>
<evidence type="ECO:0000256" key="1">
    <source>
        <dbReference type="SAM" id="SignalP"/>
    </source>
</evidence>
<dbReference type="Proteomes" id="UP000249723">
    <property type="component" value="Unassembled WGS sequence"/>
</dbReference>
<feature type="chain" id="PRO_5030060039" evidence="1">
    <location>
        <begin position="26"/>
        <end position="125"/>
    </location>
</feature>
<keyword evidence="1" id="KW-0732">Signal</keyword>
<protein>
    <submittedName>
        <fullName evidence="2">BZ3500_MvSof-1268-A1-R1_Chr1-1g00826 protein</fullName>
    </submittedName>
</protein>
<organism evidence="2 3">
    <name type="scientific">Microbotryum saponariae</name>
    <dbReference type="NCBI Taxonomy" id="289078"/>
    <lineage>
        <taxon>Eukaryota</taxon>
        <taxon>Fungi</taxon>
        <taxon>Dikarya</taxon>
        <taxon>Basidiomycota</taxon>
        <taxon>Pucciniomycotina</taxon>
        <taxon>Microbotryomycetes</taxon>
        <taxon>Microbotryales</taxon>
        <taxon>Microbotryaceae</taxon>
        <taxon>Microbotryum</taxon>
    </lineage>
</organism>
<sequence length="125" mass="13966">MWNSSIVQAALIFAVIVLYSSPVVAWAFCPFGDKDEPMAICSGLCQLGCYEPNSGTADPTRIKSCTGQYHLSRSGEAADECTKQCNTFSVCREKRQNPKIDRECQTCRDKCIDWFIPNLNITGYH</sequence>
<reference evidence="3" key="1">
    <citation type="submission" date="2016-10" db="EMBL/GenBank/DDBJ databases">
        <authorList>
            <person name="Jeantristanb JTB J.-T."/>
            <person name="Ricardo R."/>
        </authorList>
    </citation>
    <scope>NUCLEOTIDE SEQUENCE [LARGE SCALE GENOMIC DNA]</scope>
</reference>